<dbReference type="SUPFAM" id="SSF51735">
    <property type="entry name" value="NAD(P)-binding Rossmann-fold domains"/>
    <property type="match status" value="1"/>
</dbReference>
<name>A0ABP6L313_9ACTN</name>
<dbReference type="InterPro" id="IPR002347">
    <property type="entry name" value="SDR_fam"/>
</dbReference>
<protein>
    <submittedName>
        <fullName evidence="2">SDR family NAD(P)-dependent oxidoreductase</fullName>
    </submittedName>
</protein>
<evidence type="ECO:0000313" key="3">
    <source>
        <dbReference type="Proteomes" id="UP001501035"/>
    </source>
</evidence>
<keyword evidence="3" id="KW-1185">Reference proteome</keyword>
<proteinExistence type="predicted"/>
<dbReference type="EMBL" id="BAAAVS010000011">
    <property type="protein sequence ID" value="GAA3027405.1"/>
    <property type="molecule type" value="Genomic_DNA"/>
</dbReference>
<dbReference type="InterPro" id="IPR036291">
    <property type="entry name" value="NAD(P)-bd_dom_sf"/>
</dbReference>
<evidence type="ECO:0000313" key="2">
    <source>
        <dbReference type="EMBL" id="GAA3027405.1"/>
    </source>
</evidence>
<dbReference type="Proteomes" id="UP001501035">
    <property type="component" value="Unassembled WGS sequence"/>
</dbReference>
<gene>
    <name evidence="2" type="ORF">GCM10010528_06480</name>
</gene>
<dbReference type="Pfam" id="PF00106">
    <property type="entry name" value="adh_short"/>
    <property type="match status" value="1"/>
</dbReference>
<dbReference type="PRINTS" id="PR00081">
    <property type="entry name" value="GDHRDH"/>
</dbReference>
<accession>A0ABP6L313</accession>
<dbReference type="Gene3D" id="3.40.50.720">
    <property type="entry name" value="NAD(P)-binding Rossmann-like Domain"/>
    <property type="match status" value="1"/>
</dbReference>
<dbReference type="PANTHER" id="PTHR44147:SF2">
    <property type="entry name" value="DEHYDROGENASE_REDUCTASE SDR FAMILY MEMBER 1"/>
    <property type="match status" value="1"/>
</dbReference>
<evidence type="ECO:0000256" key="1">
    <source>
        <dbReference type="SAM" id="MobiDB-lite"/>
    </source>
</evidence>
<sequence length="273" mass="28284">MPTDHDRIALVTGASRGVGWGTATALRDAGWRVYGTSRRGTGPDGTIALAVDHADDSAVEAAFARILADTGRLDLLVNNAWASPRGFAGFTAKFYQRPVSDWDTLIGIGVRAHYVAAVQAAQIMVPQGSGLIASTSSFGGRGQLHSVLYGMGKVALDKMAYDMGAELAGTGVTAVSLWLGLIRTPLLLGSGLTEFAGFPVERAEDPEFVGRVIATLAADPGLGAYNGHTVVTAEYGAAHGITNNDGTTTPDSHRSAFGGGPLFPPATEELGQE</sequence>
<dbReference type="PANTHER" id="PTHR44147">
    <property type="entry name" value="DEHYDROGENASE/REDUCTASE SDR FAMILY MEMBER 1"/>
    <property type="match status" value="1"/>
</dbReference>
<dbReference type="RefSeq" id="WP_290704410.1">
    <property type="nucleotide sequence ID" value="NZ_BAAAVS010000011.1"/>
</dbReference>
<organism evidence="2 3">
    <name type="scientific">Gordonia defluvii</name>
    <dbReference type="NCBI Taxonomy" id="283718"/>
    <lineage>
        <taxon>Bacteria</taxon>
        <taxon>Bacillati</taxon>
        <taxon>Actinomycetota</taxon>
        <taxon>Actinomycetes</taxon>
        <taxon>Mycobacteriales</taxon>
        <taxon>Gordoniaceae</taxon>
        <taxon>Gordonia</taxon>
    </lineage>
</organism>
<reference evidence="3" key="1">
    <citation type="journal article" date="2019" name="Int. J. Syst. Evol. Microbiol.">
        <title>The Global Catalogue of Microorganisms (GCM) 10K type strain sequencing project: providing services to taxonomists for standard genome sequencing and annotation.</title>
        <authorList>
            <consortium name="The Broad Institute Genomics Platform"/>
            <consortium name="The Broad Institute Genome Sequencing Center for Infectious Disease"/>
            <person name="Wu L."/>
            <person name="Ma J."/>
        </authorList>
    </citation>
    <scope>NUCLEOTIDE SEQUENCE [LARGE SCALE GENOMIC DNA]</scope>
    <source>
        <strain evidence="3">JCM 14234</strain>
    </source>
</reference>
<comment type="caution">
    <text evidence="2">The sequence shown here is derived from an EMBL/GenBank/DDBJ whole genome shotgun (WGS) entry which is preliminary data.</text>
</comment>
<feature type="region of interest" description="Disordered" evidence="1">
    <location>
        <begin position="242"/>
        <end position="273"/>
    </location>
</feature>